<sequence length="204" mass="21693">MWDRSSSSPLSLSFSFSPLWPAGPLGEHGLERRWMALALQADCFTSDLSQLIIADVMSGSVPLDASTSISGGWPSWRGQSAGSCYHGRREAAEGAGSSFLGEGAMLVEVRKRAIWVPCRQPPSHPSISSTSVSALPSSPASLPAIELPVAVLEPTVSFSPPPPPLQLPPAATTLAPARRRSSRAPRGRLKGGRGEEEERERERG</sequence>
<reference evidence="3" key="2">
    <citation type="journal article" date="2008" name="Nucleic Acids Res.">
        <title>The rice annotation project database (RAP-DB): 2008 update.</title>
        <authorList>
            <consortium name="The rice annotation project (RAP)"/>
        </authorList>
    </citation>
    <scope>GENOME REANNOTATION</scope>
    <source>
        <strain evidence="3">cv. Nipponbare</strain>
    </source>
</reference>
<gene>
    <name evidence="2" type="ORF">P0017D10.2</name>
</gene>
<proteinExistence type="predicted"/>
<accession>Q6AUB8</accession>
<protein>
    <submittedName>
        <fullName evidence="2">Uncharacterized protein</fullName>
    </submittedName>
</protein>
<feature type="compositionally biased region" description="Basic residues" evidence="1">
    <location>
        <begin position="177"/>
        <end position="191"/>
    </location>
</feature>
<reference evidence="3" key="1">
    <citation type="journal article" date="2005" name="Nature">
        <title>The map-based sequence of the rice genome.</title>
        <authorList>
            <consortium name="International rice genome sequencing project (IRGSP)"/>
            <person name="Matsumoto T."/>
            <person name="Wu J."/>
            <person name="Kanamori H."/>
            <person name="Katayose Y."/>
            <person name="Fujisawa M."/>
            <person name="Namiki N."/>
            <person name="Mizuno H."/>
            <person name="Yamamoto K."/>
            <person name="Antonio B.A."/>
            <person name="Baba T."/>
            <person name="Sakata K."/>
            <person name="Nagamura Y."/>
            <person name="Aoki H."/>
            <person name="Arikawa K."/>
            <person name="Arita K."/>
            <person name="Bito T."/>
            <person name="Chiden Y."/>
            <person name="Fujitsuka N."/>
            <person name="Fukunaka R."/>
            <person name="Hamada M."/>
            <person name="Harada C."/>
            <person name="Hayashi A."/>
            <person name="Hijishita S."/>
            <person name="Honda M."/>
            <person name="Hosokawa S."/>
            <person name="Ichikawa Y."/>
            <person name="Idonuma A."/>
            <person name="Iijima M."/>
            <person name="Ikeda M."/>
            <person name="Ikeno M."/>
            <person name="Ito K."/>
            <person name="Ito S."/>
            <person name="Ito T."/>
            <person name="Ito Y."/>
            <person name="Ito Y."/>
            <person name="Iwabuchi A."/>
            <person name="Kamiya K."/>
            <person name="Karasawa W."/>
            <person name="Kurita K."/>
            <person name="Katagiri S."/>
            <person name="Kikuta A."/>
            <person name="Kobayashi H."/>
            <person name="Kobayashi N."/>
            <person name="Machita K."/>
            <person name="Maehara T."/>
            <person name="Masukawa M."/>
            <person name="Mizubayashi T."/>
            <person name="Mukai Y."/>
            <person name="Nagasaki H."/>
            <person name="Nagata Y."/>
            <person name="Naito S."/>
            <person name="Nakashima M."/>
            <person name="Nakama Y."/>
            <person name="Nakamichi Y."/>
            <person name="Nakamura M."/>
            <person name="Meguro A."/>
            <person name="Negishi M."/>
            <person name="Ohta I."/>
            <person name="Ohta T."/>
            <person name="Okamoto M."/>
            <person name="Ono N."/>
            <person name="Saji S."/>
            <person name="Sakaguchi M."/>
            <person name="Sakai K."/>
            <person name="Shibata M."/>
            <person name="Shimokawa T."/>
            <person name="Song J."/>
            <person name="Takazaki Y."/>
            <person name="Terasawa K."/>
            <person name="Tsugane M."/>
            <person name="Tsuji K."/>
            <person name="Ueda S."/>
            <person name="Waki K."/>
            <person name="Yamagata H."/>
            <person name="Yamamoto M."/>
            <person name="Yamamoto S."/>
            <person name="Yamane H."/>
            <person name="Yoshiki S."/>
            <person name="Yoshihara R."/>
            <person name="Yukawa K."/>
            <person name="Zhong H."/>
            <person name="Yano M."/>
            <person name="Yuan Q."/>
            <person name="Ouyang S."/>
            <person name="Liu J."/>
            <person name="Jones K.M."/>
            <person name="Gansberger K."/>
            <person name="Moffat K."/>
            <person name="Hill J."/>
            <person name="Bera J."/>
            <person name="Fadrosh D."/>
            <person name="Jin S."/>
            <person name="Johri S."/>
            <person name="Kim M."/>
            <person name="Overton L."/>
            <person name="Reardon M."/>
            <person name="Tsitrin T."/>
            <person name="Vuong H."/>
            <person name="Weaver B."/>
            <person name="Ciecko A."/>
            <person name="Tallon L."/>
            <person name="Jackson J."/>
            <person name="Pai G."/>
            <person name="Aken S.V."/>
            <person name="Utterback T."/>
            <person name="Reidmuller S."/>
            <person name="Feldblyum T."/>
            <person name="Hsiao J."/>
            <person name="Zismann V."/>
            <person name="Iobst S."/>
            <person name="de Vazeille A.R."/>
            <person name="Buell C.R."/>
            <person name="Ying K."/>
            <person name="Li Y."/>
            <person name="Lu T."/>
            <person name="Huang Y."/>
            <person name="Zhao Q."/>
            <person name="Feng Q."/>
            <person name="Zhang L."/>
            <person name="Zhu J."/>
            <person name="Weng Q."/>
            <person name="Mu J."/>
            <person name="Lu Y."/>
            <person name="Fan D."/>
            <person name="Liu Y."/>
            <person name="Guan J."/>
            <person name="Zhang Y."/>
            <person name="Yu S."/>
            <person name="Liu X."/>
            <person name="Zhang Y."/>
            <person name="Hong G."/>
            <person name="Han B."/>
            <person name="Choisne N."/>
            <person name="Demange N."/>
            <person name="Orjeda G."/>
            <person name="Samain S."/>
            <person name="Cattolico L."/>
            <person name="Pelletier E."/>
            <person name="Couloux A."/>
            <person name="Segurens B."/>
            <person name="Wincker P."/>
            <person name="D'Hont A."/>
            <person name="Scarpelli C."/>
            <person name="Weissenbach J."/>
            <person name="Salanoubat M."/>
            <person name="Quetier F."/>
            <person name="Yu Y."/>
            <person name="Kim H.R."/>
            <person name="Rambo T."/>
            <person name="Currie J."/>
            <person name="Collura K."/>
            <person name="Luo M."/>
            <person name="Yang T."/>
            <person name="Ammiraju J.S.S."/>
            <person name="Engler F."/>
            <person name="Soderlund C."/>
            <person name="Wing R.A."/>
            <person name="Palmer L.E."/>
            <person name="de la Bastide M."/>
            <person name="Spiegel L."/>
            <person name="Nascimento L."/>
            <person name="Zutavern T."/>
            <person name="O'Shaughnessy A."/>
            <person name="Dike S."/>
            <person name="Dedhia N."/>
            <person name="Preston R."/>
            <person name="Balija V."/>
            <person name="McCombie W.R."/>
            <person name="Chow T."/>
            <person name="Chen H."/>
            <person name="Chung M."/>
            <person name="Chen C."/>
            <person name="Shaw J."/>
            <person name="Wu H."/>
            <person name="Hsiao K."/>
            <person name="Chao Y."/>
            <person name="Chu M."/>
            <person name="Cheng C."/>
            <person name="Hour A."/>
            <person name="Lee P."/>
            <person name="Lin S."/>
            <person name="Lin Y."/>
            <person name="Liou J."/>
            <person name="Liu S."/>
            <person name="Hsing Y."/>
            <person name="Raghuvanshi S."/>
            <person name="Mohanty A."/>
            <person name="Bharti A.K."/>
            <person name="Gaur A."/>
            <person name="Gupta V."/>
            <person name="Kumar D."/>
            <person name="Ravi V."/>
            <person name="Vij S."/>
            <person name="Kapur A."/>
            <person name="Khurana P."/>
            <person name="Khurana P."/>
            <person name="Khurana J.P."/>
            <person name="Tyagi A.K."/>
            <person name="Gaikwad K."/>
            <person name="Singh A."/>
            <person name="Dalal V."/>
            <person name="Srivastava S."/>
            <person name="Dixit A."/>
            <person name="Pal A.K."/>
            <person name="Ghazi I.A."/>
            <person name="Yadav M."/>
            <person name="Pandit A."/>
            <person name="Bhargava A."/>
            <person name="Sureshbabu K."/>
            <person name="Batra K."/>
            <person name="Sharma T.R."/>
            <person name="Mohapatra T."/>
            <person name="Singh N.K."/>
            <person name="Messing J."/>
            <person name="Nelson A.B."/>
            <person name="Fuks G."/>
            <person name="Kavchok S."/>
            <person name="Keizer G."/>
            <person name="Linton E."/>
            <person name="Llaca V."/>
            <person name="Song R."/>
            <person name="Tanyolac B."/>
            <person name="Young S."/>
            <person name="Ho-Il K."/>
            <person name="Hahn J.H."/>
            <person name="Sangsakoo G."/>
            <person name="Vanavichit A."/>
            <person name="de Mattos Luiz.A.T."/>
            <person name="Zimmer P.D."/>
            <person name="Malone G."/>
            <person name="Dellagostin O."/>
            <person name="de Oliveira A.C."/>
            <person name="Bevan M."/>
            <person name="Bancroft I."/>
            <person name="Minx P."/>
            <person name="Cordum H."/>
            <person name="Wilson R."/>
            <person name="Cheng Z."/>
            <person name="Jin W."/>
            <person name="Jiang J."/>
            <person name="Leong S.A."/>
            <person name="Iwama H."/>
            <person name="Gojobori T."/>
            <person name="Itoh T."/>
            <person name="Niimura Y."/>
            <person name="Fujii Y."/>
            <person name="Habara T."/>
            <person name="Sakai H."/>
            <person name="Sato Y."/>
            <person name="Wilson G."/>
            <person name="Kumar K."/>
            <person name="McCouch S."/>
            <person name="Juretic N."/>
            <person name="Hoen D."/>
            <person name="Wright S."/>
            <person name="Bruskiewich R."/>
            <person name="Bureau T."/>
            <person name="Miyao A."/>
            <person name="Hirochika H."/>
            <person name="Nishikawa T."/>
            <person name="Kadowaki K."/>
            <person name="Sugiura M."/>
            <person name="Burr B."/>
            <person name="Sasaki T."/>
        </authorList>
    </citation>
    <scope>NUCLEOTIDE SEQUENCE [LARGE SCALE GENOMIC DNA]</scope>
    <source>
        <strain evidence="3">cv. Nipponbare</strain>
    </source>
</reference>
<organism evidence="2 3">
    <name type="scientific">Oryza sativa subsp. japonica</name>
    <name type="common">Rice</name>
    <dbReference type="NCBI Taxonomy" id="39947"/>
    <lineage>
        <taxon>Eukaryota</taxon>
        <taxon>Viridiplantae</taxon>
        <taxon>Streptophyta</taxon>
        <taxon>Embryophyta</taxon>
        <taxon>Tracheophyta</taxon>
        <taxon>Spermatophyta</taxon>
        <taxon>Magnoliopsida</taxon>
        <taxon>Liliopsida</taxon>
        <taxon>Poales</taxon>
        <taxon>Poaceae</taxon>
        <taxon>BOP clade</taxon>
        <taxon>Oryzoideae</taxon>
        <taxon>Oryzeae</taxon>
        <taxon>Oryzinae</taxon>
        <taxon>Oryza</taxon>
        <taxon>Oryza sativa</taxon>
    </lineage>
</organism>
<name>Q6AUB8_ORYSJ</name>
<dbReference type="Proteomes" id="UP000000763">
    <property type="component" value="Chromosome 5"/>
</dbReference>
<dbReference type="EMBL" id="AC130607">
    <property type="protein sequence ID" value="AAT94025.1"/>
    <property type="molecule type" value="Genomic_DNA"/>
</dbReference>
<dbReference type="AlphaFoldDB" id="Q6AUB8"/>
<evidence type="ECO:0000313" key="2">
    <source>
        <dbReference type="EMBL" id="AAT94025.1"/>
    </source>
</evidence>
<feature type="compositionally biased region" description="Basic and acidic residues" evidence="1">
    <location>
        <begin position="192"/>
        <end position="204"/>
    </location>
</feature>
<feature type="region of interest" description="Disordered" evidence="1">
    <location>
        <begin position="159"/>
        <end position="204"/>
    </location>
</feature>
<evidence type="ECO:0000256" key="1">
    <source>
        <dbReference type="SAM" id="MobiDB-lite"/>
    </source>
</evidence>
<evidence type="ECO:0000313" key="3">
    <source>
        <dbReference type="Proteomes" id="UP000000763"/>
    </source>
</evidence>